<dbReference type="InterPro" id="IPR001451">
    <property type="entry name" value="Hexapep"/>
</dbReference>
<accession>A0ABY7LZQ2</accession>
<reference evidence="1 2" key="1">
    <citation type="submission" date="2022-12" db="EMBL/GenBank/DDBJ databases">
        <title>Streptococcus alactolyticus LGM, complete genome.</title>
        <authorList>
            <person name="Liu Z."/>
            <person name="Mu C."/>
            <person name="Zhu W."/>
        </authorList>
    </citation>
    <scope>NUCLEOTIDE SEQUENCE [LARGE SCALE GENOMIC DNA]</scope>
    <source>
        <strain evidence="1 2">LGM</strain>
    </source>
</reference>
<dbReference type="SUPFAM" id="SSF51161">
    <property type="entry name" value="Trimeric LpxA-like enzymes"/>
    <property type="match status" value="1"/>
</dbReference>
<evidence type="ECO:0000313" key="2">
    <source>
        <dbReference type="Proteomes" id="UP001212085"/>
    </source>
</evidence>
<keyword evidence="1" id="KW-0012">Acyltransferase</keyword>
<protein>
    <submittedName>
        <fullName evidence="1">Acyltransferase</fullName>
    </submittedName>
</protein>
<gene>
    <name evidence="1" type="ORF">O6R09_03785</name>
</gene>
<dbReference type="RefSeq" id="WP_269725803.1">
    <property type="nucleotide sequence ID" value="NZ_CP114883.1"/>
</dbReference>
<proteinExistence type="predicted"/>
<keyword evidence="2" id="KW-1185">Reference proteome</keyword>
<name>A0ABY7LZQ2_STRAY</name>
<dbReference type="GO" id="GO:0016746">
    <property type="term" value="F:acyltransferase activity"/>
    <property type="evidence" value="ECO:0007669"/>
    <property type="project" value="UniProtKB-KW"/>
</dbReference>
<evidence type="ECO:0000313" key="1">
    <source>
        <dbReference type="EMBL" id="WBB07053.1"/>
    </source>
</evidence>
<keyword evidence="1" id="KW-0808">Transferase</keyword>
<dbReference type="Pfam" id="PF00132">
    <property type="entry name" value="Hexapep"/>
    <property type="match status" value="1"/>
</dbReference>
<dbReference type="Gene3D" id="2.160.10.10">
    <property type="entry name" value="Hexapeptide repeat proteins"/>
    <property type="match status" value="1"/>
</dbReference>
<sequence>MIGNDVIAGQMVRFHAENHNYISHEQLIREQGVNRQGITVGNNCWIGAGAVFLDGSSIGDGCIVAVNAVVTKKFPDNVIIGGMPEKIIGER</sequence>
<dbReference type="InterPro" id="IPR051159">
    <property type="entry name" value="Hexapeptide_acetyltransf"/>
</dbReference>
<dbReference type="InterPro" id="IPR011004">
    <property type="entry name" value="Trimer_LpxA-like_sf"/>
</dbReference>
<dbReference type="PANTHER" id="PTHR23416">
    <property type="entry name" value="SIALIC ACID SYNTHASE-RELATED"/>
    <property type="match status" value="1"/>
</dbReference>
<dbReference type="Proteomes" id="UP001212085">
    <property type="component" value="Chromosome"/>
</dbReference>
<organism evidence="1 2">
    <name type="scientific">Streptococcus alactolyticus</name>
    <dbReference type="NCBI Taxonomy" id="29389"/>
    <lineage>
        <taxon>Bacteria</taxon>
        <taxon>Bacillati</taxon>
        <taxon>Bacillota</taxon>
        <taxon>Bacilli</taxon>
        <taxon>Lactobacillales</taxon>
        <taxon>Streptococcaceae</taxon>
        <taxon>Streptococcus</taxon>
    </lineage>
</organism>
<dbReference type="EMBL" id="CP114883">
    <property type="protein sequence ID" value="WBB07053.1"/>
    <property type="molecule type" value="Genomic_DNA"/>
</dbReference>
<dbReference type="CDD" id="cd04647">
    <property type="entry name" value="LbH_MAT_like"/>
    <property type="match status" value="1"/>
</dbReference>